<dbReference type="GO" id="GO:0005886">
    <property type="term" value="C:plasma membrane"/>
    <property type="evidence" value="ECO:0007669"/>
    <property type="project" value="UniProtKB-SubCell"/>
</dbReference>
<evidence type="ECO:0000256" key="7">
    <source>
        <dbReference type="SAM" id="MobiDB-lite"/>
    </source>
</evidence>
<evidence type="ECO:0000256" key="1">
    <source>
        <dbReference type="ARBA" id="ARBA00004651"/>
    </source>
</evidence>
<keyword evidence="10" id="KW-0966">Cell projection</keyword>
<dbReference type="EMBL" id="CP031093">
    <property type="protein sequence ID" value="QCF27060.1"/>
    <property type="molecule type" value="Genomic_DNA"/>
</dbReference>
<keyword evidence="2" id="KW-1003">Cell membrane</keyword>
<proteinExistence type="inferred from homology"/>
<dbReference type="AlphaFoldDB" id="A0A4V1D910"/>
<feature type="transmembrane region" description="Helical" evidence="8">
    <location>
        <begin position="107"/>
        <end position="128"/>
    </location>
</feature>
<dbReference type="Proteomes" id="UP000298049">
    <property type="component" value="Chromosome"/>
</dbReference>
<feature type="domain" description="MotA/TolQ/ExbB proton channel" evidence="9">
    <location>
        <begin position="70"/>
        <end position="144"/>
    </location>
</feature>
<feature type="region of interest" description="Disordered" evidence="7">
    <location>
        <begin position="151"/>
        <end position="175"/>
    </location>
</feature>
<dbReference type="GO" id="GO:0017038">
    <property type="term" value="P:protein import"/>
    <property type="evidence" value="ECO:0007669"/>
    <property type="project" value="TreeGrafter"/>
</dbReference>
<gene>
    <name evidence="10" type="ORF">soil367_14585</name>
</gene>
<dbReference type="Pfam" id="PF01618">
    <property type="entry name" value="MotA_ExbB"/>
    <property type="match status" value="1"/>
</dbReference>
<dbReference type="KEGG" id="hmi:soil367_14585"/>
<keyword evidence="5 8" id="KW-0472">Membrane</keyword>
<comment type="subcellular location">
    <subcellularLocation>
        <location evidence="1">Cell membrane</location>
        <topology evidence="1">Multi-pass membrane protein</topology>
    </subcellularLocation>
    <subcellularLocation>
        <location evidence="6">Membrane</location>
        <topology evidence="6">Multi-pass membrane protein</topology>
    </subcellularLocation>
</comment>
<evidence type="ECO:0000256" key="4">
    <source>
        <dbReference type="ARBA" id="ARBA00022989"/>
    </source>
</evidence>
<organism evidence="10 11">
    <name type="scientific">Hydrocarboniclastica marina</name>
    <dbReference type="NCBI Taxonomy" id="2259620"/>
    <lineage>
        <taxon>Bacteria</taxon>
        <taxon>Pseudomonadati</taxon>
        <taxon>Pseudomonadota</taxon>
        <taxon>Gammaproteobacteria</taxon>
        <taxon>Alteromonadales</taxon>
        <taxon>Alteromonadaceae</taxon>
        <taxon>Hydrocarboniclastica</taxon>
    </lineage>
</organism>
<evidence type="ECO:0000313" key="11">
    <source>
        <dbReference type="Proteomes" id="UP000298049"/>
    </source>
</evidence>
<dbReference type="RefSeq" id="WP_136549765.1">
    <property type="nucleotide sequence ID" value="NZ_CP031093.1"/>
</dbReference>
<evidence type="ECO:0000256" key="2">
    <source>
        <dbReference type="ARBA" id="ARBA00022475"/>
    </source>
</evidence>
<evidence type="ECO:0000256" key="6">
    <source>
        <dbReference type="RuleBase" id="RU004057"/>
    </source>
</evidence>
<evidence type="ECO:0000256" key="5">
    <source>
        <dbReference type="ARBA" id="ARBA00023136"/>
    </source>
</evidence>
<feature type="transmembrane region" description="Helical" evidence="8">
    <location>
        <begin position="20"/>
        <end position="41"/>
    </location>
</feature>
<evidence type="ECO:0000256" key="3">
    <source>
        <dbReference type="ARBA" id="ARBA00022692"/>
    </source>
</evidence>
<dbReference type="InterPro" id="IPR002898">
    <property type="entry name" value="MotA_ExbB_proton_chnl"/>
</dbReference>
<keyword evidence="10" id="KW-0282">Flagellum</keyword>
<feature type="transmembrane region" description="Helical" evidence="8">
    <location>
        <begin position="72"/>
        <end position="95"/>
    </location>
</feature>
<protein>
    <submittedName>
        <fullName evidence="10">Flagellar motor protein MotA</fullName>
    </submittedName>
</protein>
<keyword evidence="4 8" id="KW-1133">Transmembrane helix</keyword>
<keyword evidence="6" id="KW-0653">Protein transport</keyword>
<accession>A0A4V1D910</accession>
<keyword evidence="10" id="KW-0969">Cilium</keyword>
<sequence>MLIDSLSYLTHQFVDWLLGPVLLLLMLAVGVAIWEAGIALAERWLALPKLGRQGDPDAVAALGRRRIERADLLARVGPMLGLMGTLIPLGPGLAALGRGELEVLAEAVTVAFDTTVMGLLVGIVGFVLGRLRRRWYDQVLDRLEAQQDVAGAETTPVAGAPGARADSSGYAELKS</sequence>
<dbReference type="PANTHER" id="PTHR30625:SF3">
    <property type="entry name" value="TOL-PAL SYSTEM PROTEIN TOLQ"/>
    <property type="match status" value="1"/>
</dbReference>
<evidence type="ECO:0000256" key="8">
    <source>
        <dbReference type="SAM" id="Phobius"/>
    </source>
</evidence>
<name>A0A4V1D910_9ALTE</name>
<evidence type="ECO:0000259" key="9">
    <source>
        <dbReference type="Pfam" id="PF01618"/>
    </source>
</evidence>
<keyword evidence="11" id="KW-1185">Reference proteome</keyword>
<keyword evidence="6" id="KW-0813">Transport</keyword>
<evidence type="ECO:0000313" key="10">
    <source>
        <dbReference type="EMBL" id="QCF27060.1"/>
    </source>
</evidence>
<reference evidence="10 11" key="1">
    <citation type="submission" date="2018-07" db="EMBL/GenBank/DDBJ databases">
        <title>Marsedoiliclastica nanhaica gen. nov. sp. nov., a novel marine hydrocarbonoclastic bacterium isolated from an in-situ enriched hydrocarbon-degrading consortium in deep-sea sediment.</title>
        <authorList>
            <person name="Dong C."/>
            <person name="Ma T."/>
            <person name="Liu R."/>
            <person name="Shao Z."/>
        </authorList>
    </citation>
    <scope>NUCLEOTIDE SEQUENCE [LARGE SCALE GENOMIC DNA]</scope>
    <source>
        <strain evidence="11">soil36-7</strain>
    </source>
</reference>
<comment type="similarity">
    <text evidence="6">Belongs to the exbB/tolQ family.</text>
</comment>
<dbReference type="OrthoDB" id="3178152at2"/>
<dbReference type="InterPro" id="IPR050790">
    <property type="entry name" value="ExbB/TolQ_transport"/>
</dbReference>
<dbReference type="PANTHER" id="PTHR30625">
    <property type="entry name" value="PROTEIN TOLQ"/>
    <property type="match status" value="1"/>
</dbReference>
<keyword evidence="3 8" id="KW-0812">Transmembrane</keyword>